<dbReference type="AlphaFoldDB" id="A0A1D3D1F8"/>
<sequence>MAGIGDACRCVSRGFTSARDVLHRLYSPNTMGVEMLQVAGRVLPALILRPLLGFSEGCTRAVQGARNQLRPSARAQWLSVARRPHVEVGIIPSDEDDDMLIA</sequence>
<dbReference type="Proteomes" id="UP000095192">
    <property type="component" value="Unassembled WGS sequence"/>
</dbReference>
<dbReference type="InParanoid" id="A0A1D3D1F8"/>
<protein>
    <submittedName>
        <fullName evidence="1">Uncharacterized protein</fullName>
    </submittedName>
</protein>
<keyword evidence="2" id="KW-1185">Reference proteome</keyword>
<evidence type="ECO:0000313" key="2">
    <source>
        <dbReference type="Proteomes" id="UP000095192"/>
    </source>
</evidence>
<organism evidence="1 2">
    <name type="scientific">Cyclospora cayetanensis</name>
    <dbReference type="NCBI Taxonomy" id="88456"/>
    <lineage>
        <taxon>Eukaryota</taxon>
        <taxon>Sar</taxon>
        <taxon>Alveolata</taxon>
        <taxon>Apicomplexa</taxon>
        <taxon>Conoidasida</taxon>
        <taxon>Coccidia</taxon>
        <taxon>Eucoccidiorida</taxon>
        <taxon>Eimeriorina</taxon>
        <taxon>Eimeriidae</taxon>
        <taxon>Cyclospora</taxon>
    </lineage>
</organism>
<name>A0A1D3D1F8_9EIME</name>
<dbReference type="VEuPathDB" id="ToxoDB:LOC34624335"/>
<accession>A0A1D3D1F8</accession>
<comment type="caution">
    <text evidence="1">The sequence shown here is derived from an EMBL/GenBank/DDBJ whole genome shotgun (WGS) entry which is preliminary data.</text>
</comment>
<proteinExistence type="predicted"/>
<gene>
    <name evidence="1" type="ORF">cyc_08678</name>
</gene>
<dbReference type="VEuPathDB" id="ToxoDB:cyc_08678"/>
<evidence type="ECO:0000313" key="1">
    <source>
        <dbReference type="EMBL" id="OEH77273.1"/>
    </source>
</evidence>
<reference evidence="1 2" key="1">
    <citation type="journal article" date="2016" name="BMC Genomics">
        <title>Comparative genomics reveals Cyclospora cayetanensis possesses coccidia-like metabolism and invasion components but unique surface antigens.</title>
        <authorList>
            <person name="Liu S."/>
            <person name="Wang L."/>
            <person name="Zheng H."/>
            <person name="Xu Z."/>
            <person name="Roellig D.M."/>
            <person name="Li N."/>
            <person name="Frace M.A."/>
            <person name="Tang K."/>
            <person name="Arrowood M.J."/>
            <person name="Moss D.M."/>
            <person name="Zhang L."/>
            <person name="Feng Y."/>
            <person name="Xiao L."/>
        </authorList>
    </citation>
    <scope>NUCLEOTIDE SEQUENCE [LARGE SCALE GENOMIC DNA]</scope>
    <source>
        <strain evidence="1 2">CHN_HEN01</strain>
    </source>
</reference>
<dbReference type="EMBL" id="JROU02001155">
    <property type="protein sequence ID" value="OEH77273.1"/>
    <property type="molecule type" value="Genomic_DNA"/>
</dbReference>